<dbReference type="EMBL" id="LRGC01000002">
    <property type="protein sequence ID" value="KWR57250.1"/>
    <property type="molecule type" value="Genomic_DNA"/>
</dbReference>
<proteinExistence type="predicted"/>
<evidence type="ECO:0000313" key="2">
    <source>
        <dbReference type="Proteomes" id="UP000056419"/>
    </source>
</evidence>
<dbReference type="PATRIC" id="fig|46506.5.peg.755"/>
<dbReference type="AlphaFoldDB" id="A0A108TC36"/>
<gene>
    <name evidence="1" type="ORF">AA415_00707</name>
</gene>
<reference evidence="1 2" key="1">
    <citation type="journal article" date="2016" name="BMC Genomics">
        <title>Type VI secretion systems of human gut Bacteroidales segregate into three genetic architectures, two of which are contained on mobile genetic elements.</title>
        <authorList>
            <person name="Coyne M.J."/>
            <person name="Roelofs K.G."/>
            <person name="Comstock L.E."/>
        </authorList>
    </citation>
    <scope>NUCLEOTIDE SEQUENCE [LARGE SCALE GENOMIC DNA]</scope>
    <source>
        <strain evidence="1 2">CL09T03C01</strain>
    </source>
</reference>
<keyword evidence="2" id="KW-1185">Reference proteome</keyword>
<dbReference type="STRING" id="46506.AA415_00707"/>
<evidence type="ECO:0000313" key="1">
    <source>
        <dbReference type="EMBL" id="KWR57250.1"/>
    </source>
</evidence>
<name>A0A108TC36_BACSE</name>
<comment type="caution">
    <text evidence="1">The sequence shown here is derived from an EMBL/GenBank/DDBJ whole genome shotgun (WGS) entry which is preliminary data.</text>
</comment>
<dbReference type="RefSeq" id="WP_060385285.1">
    <property type="nucleotide sequence ID" value="NZ_DAWEKG010000002.1"/>
</dbReference>
<organism evidence="1 2">
    <name type="scientific">Bacteroides stercoris</name>
    <dbReference type="NCBI Taxonomy" id="46506"/>
    <lineage>
        <taxon>Bacteria</taxon>
        <taxon>Pseudomonadati</taxon>
        <taxon>Bacteroidota</taxon>
        <taxon>Bacteroidia</taxon>
        <taxon>Bacteroidales</taxon>
        <taxon>Bacteroidaceae</taxon>
        <taxon>Bacteroides</taxon>
    </lineage>
</organism>
<dbReference type="Proteomes" id="UP000056419">
    <property type="component" value="Unassembled WGS sequence"/>
</dbReference>
<evidence type="ECO:0008006" key="3">
    <source>
        <dbReference type="Google" id="ProtNLM"/>
    </source>
</evidence>
<sequence>MELYLFNPDSDLALANNEANYIAPASARRMAQDMALLPIWYAAPGSAVLAPSAYNADFLKRMRELFGLQVQLATEPELPDYAEARIVPWGWNPAIRRFFLKGGVREDRLPSPQLLAEYRLLSSRLQAVAVTRCMADRYPECTCGEHTLLNNIADCERTVNAMHACLLKVPWSGSGKGLNWCLHGFTKPVSNWCERVLREQGGLTAEPIYNKVKDFALEFYSDGQGEVRFAGYSVFSTNEHGAYTGNLLASDGQIEESIACCLPLEKLTGIREALRAELASIYGNTYTGYLGVDMMVCRSDKENGYRVHPCVEINMRMNMGVVARLFYDRFVAPGSKGCFAVEYVPDNETLRARHEQDMHDYPLMVEQGRLASGYLPLVPVTGKSCYRAYVRI</sequence>
<protein>
    <recommendedName>
        <fullName evidence="3">ATP-grasp domain-containing protein</fullName>
    </recommendedName>
</protein>
<accession>A0A108TC36</accession>